<keyword evidence="1" id="KW-0732">Signal</keyword>
<proteinExistence type="predicted"/>
<evidence type="ECO:0000256" key="1">
    <source>
        <dbReference type="SAM" id="SignalP"/>
    </source>
</evidence>
<keyword evidence="3" id="KW-1185">Reference proteome</keyword>
<dbReference type="Pfam" id="PF06186">
    <property type="entry name" value="DUF992"/>
    <property type="match status" value="1"/>
</dbReference>
<dbReference type="InterPro" id="IPR009333">
    <property type="entry name" value="DUF992"/>
</dbReference>
<name>A0ABS7VT38_9HYPH</name>
<comment type="caution">
    <text evidence="2">The sequence shown here is derived from an EMBL/GenBank/DDBJ whole genome shotgun (WGS) entry which is preliminary data.</text>
</comment>
<feature type="signal peptide" evidence="1">
    <location>
        <begin position="1"/>
        <end position="24"/>
    </location>
</feature>
<reference evidence="2 3" key="1">
    <citation type="submission" date="2021-09" db="EMBL/GenBank/DDBJ databases">
        <title>The complete genome sequence of a new microorganism.</title>
        <authorList>
            <person name="Zi Z."/>
        </authorList>
    </citation>
    <scope>NUCLEOTIDE SEQUENCE [LARGE SCALE GENOMIC DNA]</scope>
    <source>
        <strain evidence="2 3">WGZ8</strain>
    </source>
</reference>
<protein>
    <submittedName>
        <fullName evidence="2">DUF992 domain-containing protein</fullName>
    </submittedName>
</protein>
<evidence type="ECO:0000313" key="3">
    <source>
        <dbReference type="Proteomes" id="UP000704176"/>
    </source>
</evidence>
<dbReference type="Proteomes" id="UP000704176">
    <property type="component" value="Unassembled WGS sequence"/>
</dbReference>
<accession>A0ABS7VT38</accession>
<sequence>MLRAVTTVAAMALLASIGTTEAQAQNRVRAGVLTCSVAGGIGLIVGSQKATACTFRPRRGAPEHYVGVIRRFGLDIGATQRGVITWAVFSAGRPVRGSLAGNYVGATAEATVGAGLGANVLVGGSNQSIALQPVSVSGQTGLNLALGVGELELRPSR</sequence>
<gene>
    <name evidence="2" type="ORF">K9B37_17910</name>
</gene>
<feature type="chain" id="PRO_5045642765" evidence="1">
    <location>
        <begin position="25"/>
        <end position="157"/>
    </location>
</feature>
<organism evidence="2 3">
    <name type="scientific">Microvirga puerhi</name>
    <dbReference type="NCBI Taxonomy" id="2876078"/>
    <lineage>
        <taxon>Bacteria</taxon>
        <taxon>Pseudomonadati</taxon>
        <taxon>Pseudomonadota</taxon>
        <taxon>Alphaproteobacteria</taxon>
        <taxon>Hyphomicrobiales</taxon>
        <taxon>Methylobacteriaceae</taxon>
        <taxon>Microvirga</taxon>
    </lineage>
</organism>
<evidence type="ECO:0000313" key="2">
    <source>
        <dbReference type="EMBL" id="MBZ6078142.1"/>
    </source>
</evidence>
<dbReference type="RefSeq" id="WP_224314895.1">
    <property type="nucleotide sequence ID" value="NZ_JAIRBM010000015.1"/>
</dbReference>
<dbReference type="EMBL" id="JAIRBM010000015">
    <property type="protein sequence ID" value="MBZ6078142.1"/>
    <property type="molecule type" value="Genomic_DNA"/>
</dbReference>